<dbReference type="InterPro" id="IPR027417">
    <property type="entry name" value="P-loop_NTPase"/>
</dbReference>
<dbReference type="GO" id="GO:0007018">
    <property type="term" value="P:microtubule-based movement"/>
    <property type="evidence" value="ECO:0007669"/>
    <property type="project" value="InterPro"/>
</dbReference>
<dbReference type="SUPFAM" id="SSF52540">
    <property type="entry name" value="P-loop containing nucleoside triphosphate hydrolases"/>
    <property type="match status" value="1"/>
</dbReference>
<feature type="non-terminal residue" evidence="5">
    <location>
        <position position="1"/>
    </location>
</feature>
<keyword evidence="1" id="KW-0067">ATP-binding</keyword>
<keyword evidence="4" id="KW-1185">Reference proteome</keyword>
<evidence type="ECO:0000256" key="2">
    <source>
        <dbReference type="SAM" id="MobiDB-lite"/>
    </source>
</evidence>
<gene>
    <name evidence="5" type="primary">LOC113794454</name>
</gene>
<feature type="binding site" evidence="1">
    <location>
        <begin position="2"/>
        <end position="9"/>
    </location>
    <ligand>
        <name>ATP</name>
        <dbReference type="ChEBI" id="CHEBI:30616"/>
    </ligand>
</feature>
<evidence type="ECO:0000259" key="3">
    <source>
        <dbReference type="PROSITE" id="PS50067"/>
    </source>
</evidence>
<dbReference type="GO" id="GO:0005524">
    <property type="term" value="F:ATP binding"/>
    <property type="evidence" value="ECO:0007669"/>
    <property type="project" value="UniProtKB-UniRule"/>
</dbReference>
<dbReference type="PROSITE" id="PS50067">
    <property type="entry name" value="KINESIN_MOTOR_2"/>
    <property type="match status" value="1"/>
</dbReference>
<evidence type="ECO:0000313" key="4">
    <source>
        <dbReference type="Proteomes" id="UP000515146"/>
    </source>
</evidence>
<protein>
    <submittedName>
        <fullName evidence="5">Kinesin-like protein KIN-14K</fullName>
    </submittedName>
</protein>
<feature type="region of interest" description="Disordered" evidence="2">
    <location>
        <begin position="30"/>
        <end position="50"/>
    </location>
</feature>
<organism evidence="4 5">
    <name type="scientific">Dermatophagoides pteronyssinus</name>
    <name type="common">European house dust mite</name>
    <dbReference type="NCBI Taxonomy" id="6956"/>
    <lineage>
        <taxon>Eukaryota</taxon>
        <taxon>Metazoa</taxon>
        <taxon>Ecdysozoa</taxon>
        <taxon>Arthropoda</taxon>
        <taxon>Chelicerata</taxon>
        <taxon>Arachnida</taxon>
        <taxon>Acari</taxon>
        <taxon>Acariformes</taxon>
        <taxon>Sarcoptiformes</taxon>
        <taxon>Astigmata</taxon>
        <taxon>Psoroptidia</taxon>
        <taxon>Analgoidea</taxon>
        <taxon>Pyroglyphidae</taxon>
        <taxon>Dermatophagoidinae</taxon>
        <taxon>Dermatophagoides</taxon>
    </lineage>
</organism>
<dbReference type="KEGG" id="dpte:113794454"/>
<comment type="similarity">
    <text evidence="1">Belongs to the TRAFAC class myosin-kinesin ATPase superfamily. Kinesin family.</text>
</comment>
<dbReference type="RefSeq" id="XP_027200374.1">
    <property type="nucleotide sequence ID" value="XM_027344573.1"/>
</dbReference>
<reference evidence="5" key="1">
    <citation type="submission" date="2025-08" db="UniProtKB">
        <authorList>
            <consortium name="RefSeq"/>
        </authorList>
    </citation>
    <scope>IDENTIFICATION</scope>
    <source>
        <strain evidence="5">Airmid</strain>
    </source>
</reference>
<feature type="compositionally biased region" description="Polar residues" evidence="2">
    <location>
        <begin position="30"/>
        <end position="41"/>
    </location>
</feature>
<sequence>FGQTGSGKTYTMLGPQTDKLLAGVRLRSTAANSKNDVSSRSHGIFQMLPQ</sequence>
<dbReference type="GO" id="GO:0003777">
    <property type="term" value="F:microtubule motor activity"/>
    <property type="evidence" value="ECO:0007669"/>
    <property type="project" value="InterPro"/>
</dbReference>
<dbReference type="InterPro" id="IPR001752">
    <property type="entry name" value="Kinesin_motor_dom"/>
</dbReference>
<proteinExistence type="inferred from homology"/>
<accession>A0A6P6Y770</accession>
<feature type="domain" description="Kinesin motor" evidence="3">
    <location>
        <begin position="1"/>
        <end position="50"/>
    </location>
</feature>
<dbReference type="GO" id="GO:0008017">
    <property type="term" value="F:microtubule binding"/>
    <property type="evidence" value="ECO:0007669"/>
    <property type="project" value="InterPro"/>
</dbReference>
<keyword evidence="1" id="KW-0547">Nucleotide-binding</keyword>
<dbReference type="AlphaFoldDB" id="A0A6P6Y770"/>
<keyword evidence="1" id="KW-0505">Motor protein</keyword>
<evidence type="ECO:0000256" key="1">
    <source>
        <dbReference type="PROSITE-ProRule" id="PRU00283"/>
    </source>
</evidence>
<evidence type="ECO:0000313" key="5">
    <source>
        <dbReference type="RefSeq" id="XP_027200374.1"/>
    </source>
</evidence>
<dbReference type="InParanoid" id="A0A6P6Y770"/>
<dbReference type="Proteomes" id="UP000515146">
    <property type="component" value="Unplaced"/>
</dbReference>
<name>A0A6P6Y770_DERPT</name>